<evidence type="ECO:0000313" key="3">
    <source>
        <dbReference type="Proteomes" id="UP000016931"/>
    </source>
</evidence>
<dbReference type="Proteomes" id="UP000016931">
    <property type="component" value="Unassembled WGS sequence"/>
</dbReference>
<keyword evidence="3" id="KW-1185">Reference proteome</keyword>
<feature type="compositionally biased region" description="Acidic residues" evidence="1">
    <location>
        <begin position="348"/>
        <end position="367"/>
    </location>
</feature>
<feature type="compositionally biased region" description="Acidic residues" evidence="1">
    <location>
        <begin position="262"/>
        <end position="275"/>
    </location>
</feature>
<dbReference type="RefSeq" id="XP_016756738.1">
    <property type="nucleotide sequence ID" value="XM_016900949.1"/>
</dbReference>
<dbReference type="STRING" id="692275.M3CWW8"/>
<dbReference type="EMBL" id="KB456271">
    <property type="protein sequence ID" value="EMF08617.1"/>
    <property type="molecule type" value="Genomic_DNA"/>
</dbReference>
<feature type="compositionally biased region" description="Acidic residues" evidence="1">
    <location>
        <begin position="285"/>
        <end position="294"/>
    </location>
</feature>
<feature type="region of interest" description="Disordered" evidence="1">
    <location>
        <begin position="259"/>
        <end position="328"/>
    </location>
</feature>
<gene>
    <name evidence="2" type="ORF">SEPMUDRAFT_111940</name>
</gene>
<dbReference type="eggNOG" id="ENOG502SCE7">
    <property type="taxonomic scope" value="Eukaryota"/>
</dbReference>
<dbReference type="GeneID" id="27898086"/>
<dbReference type="OrthoDB" id="5279705at2759"/>
<feature type="region of interest" description="Disordered" evidence="1">
    <location>
        <begin position="171"/>
        <end position="208"/>
    </location>
</feature>
<feature type="compositionally biased region" description="Polar residues" evidence="1">
    <location>
        <begin position="130"/>
        <end position="149"/>
    </location>
</feature>
<reference evidence="2 3" key="1">
    <citation type="journal article" date="2012" name="PLoS Pathog.">
        <title>Diverse lifestyles and strategies of plant pathogenesis encoded in the genomes of eighteen Dothideomycetes fungi.</title>
        <authorList>
            <person name="Ohm R.A."/>
            <person name="Feau N."/>
            <person name="Henrissat B."/>
            <person name="Schoch C.L."/>
            <person name="Horwitz B.A."/>
            <person name="Barry K.W."/>
            <person name="Condon B.J."/>
            <person name="Copeland A.C."/>
            <person name="Dhillon B."/>
            <person name="Glaser F."/>
            <person name="Hesse C.N."/>
            <person name="Kosti I."/>
            <person name="LaButti K."/>
            <person name="Lindquist E.A."/>
            <person name="Lucas S."/>
            <person name="Salamov A.A."/>
            <person name="Bradshaw R.E."/>
            <person name="Ciuffetti L."/>
            <person name="Hamelin R.C."/>
            <person name="Kema G.H.J."/>
            <person name="Lawrence C."/>
            <person name="Scott J.A."/>
            <person name="Spatafora J.W."/>
            <person name="Turgeon B.G."/>
            <person name="de Wit P.J.G.M."/>
            <person name="Zhong S."/>
            <person name="Goodwin S.B."/>
            <person name="Grigoriev I.V."/>
        </authorList>
    </citation>
    <scope>NUCLEOTIDE SEQUENCE [LARGE SCALE GENOMIC DNA]</scope>
    <source>
        <strain evidence="2 3">SO2202</strain>
    </source>
</reference>
<feature type="compositionally biased region" description="Low complexity" evidence="1">
    <location>
        <begin position="397"/>
        <end position="409"/>
    </location>
</feature>
<feature type="compositionally biased region" description="Polar residues" evidence="1">
    <location>
        <begin position="300"/>
        <end position="320"/>
    </location>
</feature>
<dbReference type="HOGENOM" id="CLU_650810_0_0_1"/>
<dbReference type="AlphaFoldDB" id="M3CWW8"/>
<feature type="compositionally biased region" description="Low complexity" evidence="1">
    <location>
        <begin position="171"/>
        <end position="189"/>
    </location>
</feature>
<feature type="compositionally biased region" description="Pro residues" evidence="1">
    <location>
        <begin position="49"/>
        <end position="60"/>
    </location>
</feature>
<accession>M3CWW8</accession>
<evidence type="ECO:0000256" key="1">
    <source>
        <dbReference type="SAM" id="MobiDB-lite"/>
    </source>
</evidence>
<sequence>MHKVRYIHVWDEVELYDVKSIDGNNFRPDGKSDRVSFVTVTRQHLRSTRPPPSPPPPLPSPDDNNDENKAQCVFESKMLAFAPSSSSSSSSSSPNYAYVPSPLSPRSANIYGVRRHQFQQSASSSSSFSYNHMSTNEPHGKSISRNGSNPRDDEENFPQPVAAAAAVTITNTTNSSSSSSSSRIPFSQRPIKRPPFQHQLRAPSALHTGRRDAYLRKIALRRDEARFETRGEDMMRWDFMQRQRAWEAERAREAALAASDYLAEEEEEEEEEEEYEHEHEHDDGVVDDGYDEYDLPVASGQMNGLQRSSMANSATRSVSQEAEVEEFLREEGKELEALLEHLPPTGEEYGDDDAMNQEEGNEFDETSLWSDDADYDALFEEVLSQQEQAGGNAAVAAAAQSSQVISDAQHGLVGGDDEMDMS</sequence>
<organism evidence="2 3">
    <name type="scientific">Sphaerulina musiva (strain SO2202)</name>
    <name type="common">Poplar stem canker fungus</name>
    <name type="synonym">Septoria musiva</name>
    <dbReference type="NCBI Taxonomy" id="692275"/>
    <lineage>
        <taxon>Eukaryota</taxon>
        <taxon>Fungi</taxon>
        <taxon>Dikarya</taxon>
        <taxon>Ascomycota</taxon>
        <taxon>Pezizomycotina</taxon>
        <taxon>Dothideomycetes</taxon>
        <taxon>Dothideomycetidae</taxon>
        <taxon>Mycosphaerellales</taxon>
        <taxon>Mycosphaerellaceae</taxon>
        <taxon>Sphaerulina</taxon>
    </lineage>
</organism>
<feature type="compositionally biased region" description="Low complexity" evidence="1">
    <location>
        <begin position="118"/>
        <end position="129"/>
    </location>
</feature>
<feature type="region of interest" description="Disordered" evidence="1">
    <location>
        <begin position="341"/>
        <end position="367"/>
    </location>
</feature>
<feature type="region of interest" description="Disordered" evidence="1">
    <location>
        <begin position="117"/>
        <end position="156"/>
    </location>
</feature>
<evidence type="ECO:0000313" key="2">
    <source>
        <dbReference type="EMBL" id="EMF08617.1"/>
    </source>
</evidence>
<feature type="region of interest" description="Disordered" evidence="1">
    <location>
        <begin position="397"/>
        <end position="422"/>
    </location>
</feature>
<name>M3CWW8_SPHMS</name>
<proteinExistence type="predicted"/>
<protein>
    <submittedName>
        <fullName evidence="2">Uncharacterized protein</fullName>
    </submittedName>
</protein>
<feature type="region of interest" description="Disordered" evidence="1">
    <location>
        <begin position="41"/>
        <end position="72"/>
    </location>
</feature>